<dbReference type="PIRSF" id="PIRSF016578">
    <property type="entry name" value="HsaA"/>
    <property type="match status" value="1"/>
</dbReference>
<dbReference type="PROSITE" id="PS00072">
    <property type="entry name" value="ACYL_COA_DH_1"/>
    <property type="match status" value="1"/>
</dbReference>
<comment type="similarity">
    <text evidence="2 6">Belongs to the acyl-CoA dehydrogenase family.</text>
</comment>
<protein>
    <recommendedName>
        <fullName evidence="12">Acyl-CoA dehydrogenase</fullName>
    </recommendedName>
</protein>
<dbReference type="GO" id="GO:0050660">
    <property type="term" value="F:flavin adenine dinucleotide binding"/>
    <property type="evidence" value="ECO:0007669"/>
    <property type="project" value="InterPro"/>
</dbReference>
<keyword evidence="11" id="KW-1185">Reference proteome</keyword>
<dbReference type="Gene3D" id="1.20.140.10">
    <property type="entry name" value="Butyryl-CoA Dehydrogenase, subunit A, domain 3"/>
    <property type="match status" value="1"/>
</dbReference>
<comment type="caution">
    <text evidence="10">The sequence shown here is derived from an EMBL/GenBank/DDBJ whole genome shotgun (WGS) entry which is preliminary data.</text>
</comment>
<name>A0A317F7W4_9PROT</name>
<comment type="cofactor">
    <cofactor evidence="1 6">
        <name>FAD</name>
        <dbReference type="ChEBI" id="CHEBI:57692"/>
    </cofactor>
</comment>
<dbReference type="InterPro" id="IPR046373">
    <property type="entry name" value="Acyl-CoA_Oxase/DH_mid-dom_sf"/>
</dbReference>
<evidence type="ECO:0000256" key="1">
    <source>
        <dbReference type="ARBA" id="ARBA00001974"/>
    </source>
</evidence>
<dbReference type="Pfam" id="PF02771">
    <property type="entry name" value="Acyl-CoA_dh_N"/>
    <property type="match status" value="1"/>
</dbReference>
<dbReference type="InterPro" id="IPR037069">
    <property type="entry name" value="AcylCoA_DH/ox_N_sf"/>
</dbReference>
<reference evidence="11" key="1">
    <citation type="submission" date="2018-05" db="EMBL/GenBank/DDBJ databases">
        <authorList>
            <person name="Du Z."/>
            <person name="Wang X."/>
        </authorList>
    </citation>
    <scope>NUCLEOTIDE SEQUENCE [LARGE SCALE GENOMIC DNA]</scope>
    <source>
        <strain evidence="11">CQN31</strain>
    </source>
</reference>
<evidence type="ECO:0000256" key="2">
    <source>
        <dbReference type="ARBA" id="ARBA00009347"/>
    </source>
</evidence>
<accession>A0A317F7W4</accession>
<evidence type="ECO:0000256" key="5">
    <source>
        <dbReference type="ARBA" id="ARBA00023002"/>
    </source>
</evidence>
<evidence type="ECO:0000259" key="9">
    <source>
        <dbReference type="Pfam" id="PF02771"/>
    </source>
</evidence>
<dbReference type="RefSeq" id="WP_146217130.1">
    <property type="nucleotide sequence ID" value="NZ_QGNA01000005.1"/>
</dbReference>
<dbReference type="InterPro" id="IPR013786">
    <property type="entry name" value="AcylCoA_DH/ox_N"/>
</dbReference>
<dbReference type="EMBL" id="QGNA01000005">
    <property type="protein sequence ID" value="PWS35230.1"/>
    <property type="molecule type" value="Genomic_DNA"/>
</dbReference>
<dbReference type="InterPro" id="IPR009100">
    <property type="entry name" value="AcylCoA_DH/oxidase_NM_dom_sf"/>
</dbReference>
<dbReference type="Proteomes" id="UP000245765">
    <property type="component" value="Unassembled WGS sequence"/>
</dbReference>
<dbReference type="Pfam" id="PF02770">
    <property type="entry name" value="Acyl-CoA_dh_M"/>
    <property type="match status" value="1"/>
</dbReference>
<feature type="domain" description="Acyl-CoA oxidase/dehydrogenase middle" evidence="8">
    <location>
        <begin position="123"/>
        <end position="217"/>
    </location>
</feature>
<dbReference type="InterPro" id="IPR036250">
    <property type="entry name" value="AcylCo_DH-like_C"/>
</dbReference>
<dbReference type="SUPFAM" id="SSF47203">
    <property type="entry name" value="Acyl-CoA dehydrogenase C-terminal domain-like"/>
    <property type="match status" value="1"/>
</dbReference>
<dbReference type="GO" id="GO:0003995">
    <property type="term" value="F:acyl-CoA dehydrogenase activity"/>
    <property type="evidence" value="ECO:0007669"/>
    <property type="project" value="InterPro"/>
</dbReference>
<evidence type="ECO:0000256" key="6">
    <source>
        <dbReference type="RuleBase" id="RU362125"/>
    </source>
</evidence>
<proteinExistence type="inferred from homology"/>
<dbReference type="PANTHER" id="PTHR43884">
    <property type="entry name" value="ACYL-COA DEHYDROGENASE"/>
    <property type="match status" value="1"/>
</dbReference>
<feature type="domain" description="Acyl-CoA dehydrogenase/oxidase C-terminal" evidence="7">
    <location>
        <begin position="230"/>
        <end position="378"/>
    </location>
</feature>
<feature type="domain" description="Acyl-CoA dehydrogenase/oxidase N-terminal" evidence="9">
    <location>
        <begin position="6"/>
        <end position="119"/>
    </location>
</feature>
<sequence length="386" mass="41349">MLAAATEEQAQILASVEAFLRRTLPPEEIRRRDAKHVPPYDLLPEMGRAGFFALAVPQAQGGLGAEWLTVALVQERLGRHAYMAASIFNRVVGFGLMSLLAYGSAAQRSALLPVLMAGEAFCALALTEPQAGSDAAAIRTRAERGPGGWRISGRKTWISDAEAARWLILPARTGPEREGHRGISLFLVPTATPGIAMTRLPKIGNNCMPSFDIGLDEVVVPEDALLGEEGRGFAQLMSTLHYSRASMAATVTGAAEAALGLALDHARSRVQFGRPIGTFQSVAHRLADLRIRVDLSRLMVAHLARLIGSGAPCRREAAQAKIVATETLRDVTDAGMQVMASAGYAADSDMQRLWRDSRLYTFGEGANEVLRDGIARELGLLAGNAT</sequence>
<dbReference type="SUPFAM" id="SSF56645">
    <property type="entry name" value="Acyl-CoA dehydrogenase NM domain-like"/>
    <property type="match status" value="1"/>
</dbReference>
<dbReference type="Gene3D" id="1.10.540.10">
    <property type="entry name" value="Acyl-CoA dehydrogenase/oxidase, N-terminal domain"/>
    <property type="match status" value="1"/>
</dbReference>
<keyword evidence="5 6" id="KW-0560">Oxidoreductase</keyword>
<keyword evidence="4 6" id="KW-0274">FAD</keyword>
<organism evidence="10 11">
    <name type="scientific">Falsiroseomonas bella</name>
    <dbReference type="NCBI Taxonomy" id="2184016"/>
    <lineage>
        <taxon>Bacteria</taxon>
        <taxon>Pseudomonadati</taxon>
        <taxon>Pseudomonadota</taxon>
        <taxon>Alphaproteobacteria</taxon>
        <taxon>Acetobacterales</taxon>
        <taxon>Roseomonadaceae</taxon>
        <taxon>Falsiroseomonas</taxon>
    </lineage>
</organism>
<keyword evidence="3 6" id="KW-0285">Flavoprotein</keyword>
<gene>
    <name evidence="10" type="ORF">DFH01_23280</name>
</gene>
<dbReference type="InterPro" id="IPR006091">
    <property type="entry name" value="Acyl-CoA_Oxase/DH_mid-dom"/>
</dbReference>
<dbReference type="Pfam" id="PF00441">
    <property type="entry name" value="Acyl-CoA_dh_1"/>
    <property type="match status" value="1"/>
</dbReference>
<dbReference type="AlphaFoldDB" id="A0A317F7W4"/>
<evidence type="ECO:0000313" key="10">
    <source>
        <dbReference type="EMBL" id="PWS35230.1"/>
    </source>
</evidence>
<evidence type="ECO:0008006" key="12">
    <source>
        <dbReference type="Google" id="ProtNLM"/>
    </source>
</evidence>
<dbReference type="FunFam" id="1.20.140.10:FF:000001">
    <property type="entry name" value="Acyl-CoA dehydrogenase"/>
    <property type="match status" value="1"/>
</dbReference>
<dbReference type="Gene3D" id="2.40.110.10">
    <property type="entry name" value="Butyryl-CoA Dehydrogenase, subunit A, domain 2"/>
    <property type="match status" value="1"/>
</dbReference>
<dbReference type="PANTHER" id="PTHR43884:SF12">
    <property type="entry name" value="ISOVALERYL-COA DEHYDROGENASE, MITOCHONDRIAL-RELATED"/>
    <property type="match status" value="1"/>
</dbReference>
<dbReference type="OrthoDB" id="9775090at2"/>
<evidence type="ECO:0000256" key="4">
    <source>
        <dbReference type="ARBA" id="ARBA00022827"/>
    </source>
</evidence>
<evidence type="ECO:0000259" key="7">
    <source>
        <dbReference type="Pfam" id="PF00441"/>
    </source>
</evidence>
<dbReference type="InterPro" id="IPR006089">
    <property type="entry name" value="Acyl-CoA_DH_CS"/>
</dbReference>
<dbReference type="InterPro" id="IPR009075">
    <property type="entry name" value="AcylCo_DH/oxidase_C"/>
</dbReference>
<evidence type="ECO:0000259" key="8">
    <source>
        <dbReference type="Pfam" id="PF02770"/>
    </source>
</evidence>
<evidence type="ECO:0000256" key="3">
    <source>
        <dbReference type="ARBA" id="ARBA00022630"/>
    </source>
</evidence>
<evidence type="ECO:0000313" key="11">
    <source>
        <dbReference type="Proteomes" id="UP000245765"/>
    </source>
</evidence>
<dbReference type="FunFam" id="2.40.110.10:FF:000002">
    <property type="entry name" value="Acyl-CoA dehydrogenase fadE12"/>
    <property type="match status" value="1"/>
</dbReference>